<dbReference type="Proteomes" id="UP000053647">
    <property type="component" value="Unassembled WGS sequence"/>
</dbReference>
<gene>
    <name evidence="2" type="ORF">PAXINDRAFT_56925</name>
</gene>
<evidence type="ECO:0000313" key="2">
    <source>
        <dbReference type="EMBL" id="KIJ09412.1"/>
    </source>
</evidence>
<dbReference type="EMBL" id="KN819465">
    <property type="protein sequence ID" value="KIJ09412.1"/>
    <property type="molecule type" value="Genomic_DNA"/>
</dbReference>
<sequence length="94" mass="10663">RVAHKFVSLSSEVLQCLATHLEEEKKYSELSTEERDVMSLLQQVNTIAARIPGSEASKIYMHNGICSYFSYFGLPQLFFTFNPCAAHSPIFQVM</sequence>
<reference evidence="2 3" key="1">
    <citation type="submission" date="2014-06" db="EMBL/GenBank/DDBJ databases">
        <authorList>
            <consortium name="DOE Joint Genome Institute"/>
            <person name="Kuo A."/>
            <person name="Kohler A."/>
            <person name="Nagy L.G."/>
            <person name="Floudas D."/>
            <person name="Copeland A."/>
            <person name="Barry K.W."/>
            <person name="Cichocki N."/>
            <person name="Veneault-Fourrey C."/>
            <person name="LaButti K."/>
            <person name="Lindquist E.A."/>
            <person name="Lipzen A."/>
            <person name="Lundell T."/>
            <person name="Morin E."/>
            <person name="Murat C."/>
            <person name="Sun H."/>
            <person name="Tunlid A."/>
            <person name="Henrissat B."/>
            <person name="Grigoriev I.V."/>
            <person name="Hibbett D.S."/>
            <person name="Martin F."/>
            <person name="Nordberg H.P."/>
            <person name="Cantor M.N."/>
            <person name="Hua S.X."/>
        </authorList>
    </citation>
    <scope>NUCLEOTIDE SEQUENCE [LARGE SCALE GENOMIC DNA]</scope>
    <source>
        <strain evidence="2 3">ATCC 200175</strain>
    </source>
</reference>
<evidence type="ECO:0000313" key="3">
    <source>
        <dbReference type="Proteomes" id="UP000053647"/>
    </source>
</evidence>
<evidence type="ECO:0000259" key="1">
    <source>
        <dbReference type="Pfam" id="PF14214"/>
    </source>
</evidence>
<reference evidence="3" key="2">
    <citation type="submission" date="2015-01" db="EMBL/GenBank/DDBJ databases">
        <title>Evolutionary Origins and Diversification of the Mycorrhizal Mutualists.</title>
        <authorList>
            <consortium name="DOE Joint Genome Institute"/>
            <consortium name="Mycorrhizal Genomics Consortium"/>
            <person name="Kohler A."/>
            <person name="Kuo A."/>
            <person name="Nagy L.G."/>
            <person name="Floudas D."/>
            <person name="Copeland A."/>
            <person name="Barry K.W."/>
            <person name="Cichocki N."/>
            <person name="Veneault-Fourrey C."/>
            <person name="LaButti K."/>
            <person name="Lindquist E.A."/>
            <person name="Lipzen A."/>
            <person name="Lundell T."/>
            <person name="Morin E."/>
            <person name="Murat C."/>
            <person name="Riley R."/>
            <person name="Ohm R."/>
            <person name="Sun H."/>
            <person name="Tunlid A."/>
            <person name="Henrissat B."/>
            <person name="Grigoriev I.V."/>
            <person name="Hibbett D.S."/>
            <person name="Martin F."/>
        </authorList>
    </citation>
    <scope>NUCLEOTIDE SEQUENCE [LARGE SCALE GENOMIC DNA]</scope>
    <source>
        <strain evidence="3">ATCC 200175</strain>
    </source>
</reference>
<name>A0A0C9TNK8_PAXIN</name>
<feature type="domain" description="Helitron helicase-like" evidence="1">
    <location>
        <begin position="12"/>
        <end position="93"/>
    </location>
</feature>
<keyword evidence="3" id="KW-1185">Reference proteome</keyword>
<dbReference type="OrthoDB" id="432234at2759"/>
<dbReference type="AlphaFoldDB" id="A0A0C9TNK8"/>
<protein>
    <recommendedName>
        <fullName evidence="1">Helitron helicase-like domain-containing protein</fullName>
    </recommendedName>
</protein>
<dbReference type="Pfam" id="PF14214">
    <property type="entry name" value="Helitron_like_N"/>
    <property type="match status" value="1"/>
</dbReference>
<dbReference type="InterPro" id="IPR025476">
    <property type="entry name" value="Helitron_helicase-like"/>
</dbReference>
<organism evidence="2 3">
    <name type="scientific">Paxillus involutus ATCC 200175</name>
    <dbReference type="NCBI Taxonomy" id="664439"/>
    <lineage>
        <taxon>Eukaryota</taxon>
        <taxon>Fungi</taxon>
        <taxon>Dikarya</taxon>
        <taxon>Basidiomycota</taxon>
        <taxon>Agaricomycotina</taxon>
        <taxon>Agaricomycetes</taxon>
        <taxon>Agaricomycetidae</taxon>
        <taxon>Boletales</taxon>
        <taxon>Paxilineae</taxon>
        <taxon>Paxillaceae</taxon>
        <taxon>Paxillus</taxon>
    </lineage>
</organism>
<proteinExistence type="predicted"/>
<feature type="non-terminal residue" evidence="2">
    <location>
        <position position="94"/>
    </location>
</feature>
<accession>A0A0C9TNK8</accession>
<dbReference type="HOGENOM" id="CLU_142960_1_0_1"/>
<feature type="non-terminal residue" evidence="2">
    <location>
        <position position="1"/>
    </location>
</feature>